<sequence length="263" mass="30236">MAIPYYRKFPVYDFWNGLFKGKTLIQRKLFGHLKEQVRSWPKEKQYTHGYFYQGLEELGITGGKPTGFRFKQYDVDQVLQGADVLDIGSNAGFVAVYCAWRAKSVTAVELNPYLNRVARDTAKHFKLGNMEVVDGDFSTYQSDRKYDVVLSLSNHHTIDGNLDMGFENYIKRIVSFLRPGGHLLFESHNVFAEGKGGMGDDGDMEQKVATMNKYFTIERYRMVNCFLKHGIEDLDKLFIVARLSDSPEPVDFKLPEAIKKYAY</sequence>
<dbReference type="RefSeq" id="WP_104145879.1">
    <property type="nucleotide sequence ID" value="NZ_PREU01000022.1"/>
</dbReference>
<dbReference type="GO" id="GO:0008168">
    <property type="term" value="F:methyltransferase activity"/>
    <property type="evidence" value="ECO:0007669"/>
    <property type="project" value="UniProtKB-KW"/>
</dbReference>
<dbReference type="Proteomes" id="UP000239990">
    <property type="component" value="Unassembled WGS sequence"/>
</dbReference>
<evidence type="ECO:0000259" key="3">
    <source>
        <dbReference type="Pfam" id="PF13649"/>
    </source>
</evidence>
<dbReference type="OrthoDB" id="9810247at2"/>
<organism evidence="4 5">
    <name type="scientific">Achromobacter spanius</name>
    <dbReference type="NCBI Taxonomy" id="217203"/>
    <lineage>
        <taxon>Bacteria</taxon>
        <taxon>Pseudomonadati</taxon>
        <taxon>Pseudomonadota</taxon>
        <taxon>Betaproteobacteria</taxon>
        <taxon>Burkholderiales</taxon>
        <taxon>Alcaligenaceae</taxon>
        <taxon>Achromobacter</taxon>
    </lineage>
</organism>
<accession>A0A2S5GHY9</accession>
<dbReference type="PANTHER" id="PTHR43861">
    <property type="entry name" value="TRANS-ACONITATE 2-METHYLTRANSFERASE-RELATED"/>
    <property type="match status" value="1"/>
</dbReference>
<evidence type="ECO:0000313" key="5">
    <source>
        <dbReference type="Proteomes" id="UP000239990"/>
    </source>
</evidence>
<evidence type="ECO:0000256" key="2">
    <source>
        <dbReference type="ARBA" id="ARBA00022679"/>
    </source>
</evidence>
<gene>
    <name evidence="4" type="ORF">C4E15_29450</name>
</gene>
<dbReference type="SUPFAM" id="SSF53335">
    <property type="entry name" value="S-adenosyl-L-methionine-dependent methyltransferases"/>
    <property type="match status" value="1"/>
</dbReference>
<name>A0A2S5GHY9_9BURK</name>
<dbReference type="InterPro" id="IPR041698">
    <property type="entry name" value="Methyltransf_25"/>
</dbReference>
<dbReference type="Pfam" id="PF13649">
    <property type="entry name" value="Methyltransf_25"/>
    <property type="match status" value="1"/>
</dbReference>
<dbReference type="CDD" id="cd02440">
    <property type="entry name" value="AdoMet_MTases"/>
    <property type="match status" value="1"/>
</dbReference>
<protein>
    <submittedName>
        <fullName evidence="4">SAM-dependent methyltransferase</fullName>
    </submittedName>
</protein>
<reference evidence="4 5" key="1">
    <citation type="submission" date="2018-02" db="EMBL/GenBank/DDBJ databases">
        <title>Draft Genome of Achromobacter spanius stain 6.</title>
        <authorList>
            <person name="Gunasekera T.S."/>
            <person name="Radwan O."/>
            <person name="Ruiz O.N."/>
        </authorList>
    </citation>
    <scope>NUCLEOTIDE SEQUENCE [LARGE SCALE GENOMIC DNA]</scope>
    <source>
        <strain evidence="4 5">6</strain>
    </source>
</reference>
<dbReference type="InterPro" id="IPR029063">
    <property type="entry name" value="SAM-dependent_MTases_sf"/>
</dbReference>
<feature type="domain" description="Methyltransferase" evidence="3">
    <location>
        <begin position="84"/>
        <end position="181"/>
    </location>
</feature>
<evidence type="ECO:0000256" key="1">
    <source>
        <dbReference type="ARBA" id="ARBA00022603"/>
    </source>
</evidence>
<dbReference type="AlphaFoldDB" id="A0A2S5GHY9"/>
<comment type="caution">
    <text evidence="4">The sequence shown here is derived from an EMBL/GenBank/DDBJ whole genome shotgun (WGS) entry which is preliminary data.</text>
</comment>
<keyword evidence="1 4" id="KW-0489">Methyltransferase</keyword>
<dbReference type="EMBL" id="PREU01000022">
    <property type="protein sequence ID" value="PPA72670.1"/>
    <property type="molecule type" value="Genomic_DNA"/>
</dbReference>
<keyword evidence="2 4" id="KW-0808">Transferase</keyword>
<dbReference type="Gene3D" id="3.40.50.150">
    <property type="entry name" value="Vaccinia Virus protein VP39"/>
    <property type="match status" value="1"/>
</dbReference>
<dbReference type="PANTHER" id="PTHR43861:SF1">
    <property type="entry name" value="TRANS-ACONITATE 2-METHYLTRANSFERASE"/>
    <property type="match status" value="1"/>
</dbReference>
<dbReference type="GO" id="GO:0032259">
    <property type="term" value="P:methylation"/>
    <property type="evidence" value="ECO:0007669"/>
    <property type="project" value="UniProtKB-KW"/>
</dbReference>
<evidence type="ECO:0000313" key="4">
    <source>
        <dbReference type="EMBL" id="PPA72670.1"/>
    </source>
</evidence>
<proteinExistence type="predicted"/>